<feature type="transmembrane region" description="Helical" evidence="1">
    <location>
        <begin position="82"/>
        <end position="103"/>
    </location>
</feature>
<keyword evidence="1" id="KW-0812">Transmembrane</keyword>
<evidence type="ECO:0000313" key="2">
    <source>
        <dbReference type="EMBL" id="GAA4409661.1"/>
    </source>
</evidence>
<feature type="transmembrane region" description="Helical" evidence="1">
    <location>
        <begin position="12"/>
        <end position="34"/>
    </location>
</feature>
<dbReference type="EMBL" id="BAABGM010000017">
    <property type="protein sequence ID" value="GAA4409661.1"/>
    <property type="molecule type" value="Genomic_DNA"/>
</dbReference>
<keyword evidence="1" id="KW-1133">Transmembrane helix</keyword>
<feature type="transmembrane region" description="Helical" evidence="1">
    <location>
        <begin position="135"/>
        <end position="153"/>
    </location>
</feature>
<proteinExistence type="predicted"/>
<evidence type="ECO:0000313" key="3">
    <source>
        <dbReference type="Proteomes" id="UP001500945"/>
    </source>
</evidence>
<keyword evidence="3" id="KW-1185">Reference proteome</keyword>
<reference evidence="3" key="1">
    <citation type="journal article" date="2019" name="Int. J. Syst. Evol. Microbiol.">
        <title>The Global Catalogue of Microorganisms (GCM) 10K type strain sequencing project: providing services to taxonomists for standard genome sequencing and annotation.</title>
        <authorList>
            <consortium name="The Broad Institute Genomics Platform"/>
            <consortium name="The Broad Institute Genome Sequencing Center for Infectious Disease"/>
            <person name="Wu L."/>
            <person name="Ma J."/>
        </authorList>
    </citation>
    <scope>NUCLEOTIDE SEQUENCE [LARGE SCALE GENOMIC DNA]</scope>
    <source>
        <strain evidence="3">JCM 17809</strain>
    </source>
</reference>
<name>A0ABP8KKV3_9MICO</name>
<organism evidence="2 3">
    <name type="scientific">Fodinibacter luteus</name>
    <dbReference type="NCBI Taxonomy" id="552064"/>
    <lineage>
        <taxon>Bacteria</taxon>
        <taxon>Bacillati</taxon>
        <taxon>Actinomycetota</taxon>
        <taxon>Actinomycetes</taxon>
        <taxon>Micrococcales</taxon>
        <taxon>Intrasporangiaceae</taxon>
        <taxon>Fodinibacter (ex Wang et al. 2009)</taxon>
    </lineage>
</organism>
<protein>
    <submittedName>
        <fullName evidence="2">Uncharacterized protein</fullName>
    </submittedName>
</protein>
<evidence type="ECO:0000256" key="1">
    <source>
        <dbReference type="SAM" id="Phobius"/>
    </source>
</evidence>
<comment type="caution">
    <text evidence="2">The sequence shown here is derived from an EMBL/GenBank/DDBJ whole genome shotgun (WGS) entry which is preliminary data.</text>
</comment>
<dbReference type="Proteomes" id="UP001500945">
    <property type="component" value="Unassembled WGS sequence"/>
</dbReference>
<feature type="transmembrane region" description="Helical" evidence="1">
    <location>
        <begin position="109"/>
        <end position="128"/>
    </location>
</feature>
<dbReference type="RefSeq" id="WP_345207177.1">
    <property type="nucleotide sequence ID" value="NZ_BAABGM010000017.1"/>
</dbReference>
<keyword evidence="1" id="KW-0472">Membrane</keyword>
<accession>A0ABP8KKV3</accession>
<feature type="transmembrane region" description="Helical" evidence="1">
    <location>
        <begin position="40"/>
        <end position="58"/>
    </location>
</feature>
<sequence>MNPAWLAPTARAVPWQPLAGVAACLTVVCAFALTQGHWPWGVLDVAAAGLAAAVVAGLRDPAANLLSAVPTSAARRRARRQVLLVPAAVGLWLAYLAVGHVVAPGMGWPVGPAVALTATGLAVVAWAPDRIAVEAGVATPLIWVALARTGVVIDDQYSQVVFAFQHHPWIVTAAAAAALLMGRNR</sequence>
<feature type="transmembrane region" description="Helical" evidence="1">
    <location>
        <begin position="159"/>
        <end position="181"/>
    </location>
</feature>
<gene>
    <name evidence="2" type="ORF">GCM10023168_28590</name>
</gene>